<evidence type="ECO:0000313" key="9">
    <source>
        <dbReference type="Proteomes" id="UP000317421"/>
    </source>
</evidence>
<dbReference type="PROSITE" id="PS00107">
    <property type="entry name" value="PROTEIN_KINASE_ATP"/>
    <property type="match status" value="1"/>
</dbReference>
<evidence type="ECO:0000256" key="4">
    <source>
        <dbReference type="ARBA" id="ARBA00022840"/>
    </source>
</evidence>
<dbReference type="CDD" id="cd14014">
    <property type="entry name" value="STKc_PknB_like"/>
    <property type="match status" value="1"/>
</dbReference>
<dbReference type="InterPro" id="IPR008271">
    <property type="entry name" value="Ser/Thr_kinase_AS"/>
</dbReference>
<dbReference type="PROSITE" id="PS00108">
    <property type="entry name" value="PROTEIN_KINASE_ST"/>
    <property type="match status" value="1"/>
</dbReference>
<dbReference type="Gene3D" id="1.10.1740.10">
    <property type="match status" value="1"/>
</dbReference>
<feature type="binding site" evidence="5">
    <location>
        <position position="256"/>
    </location>
    <ligand>
        <name>ATP</name>
        <dbReference type="ChEBI" id="CHEBI:30616"/>
    </ligand>
</feature>
<evidence type="ECO:0000256" key="3">
    <source>
        <dbReference type="ARBA" id="ARBA00022777"/>
    </source>
</evidence>
<dbReference type="GO" id="GO:0004674">
    <property type="term" value="F:protein serine/threonine kinase activity"/>
    <property type="evidence" value="ECO:0007669"/>
    <property type="project" value="UniProtKB-EC"/>
</dbReference>
<dbReference type="AlphaFoldDB" id="A0A5C6AMJ1"/>
<evidence type="ECO:0000256" key="1">
    <source>
        <dbReference type="ARBA" id="ARBA00022679"/>
    </source>
</evidence>
<reference evidence="8 9" key="1">
    <citation type="submission" date="2019-02" db="EMBL/GenBank/DDBJ databases">
        <title>Deep-cultivation of Planctomycetes and their phenomic and genomic characterization uncovers novel biology.</title>
        <authorList>
            <person name="Wiegand S."/>
            <person name="Jogler M."/>
            <person name="Boedeker C."/>
            <person name="Pinto D."/>
            <person name="Vollmers J."/>
            <person name="Rivas-Marin E."/>
            <person name="Kohn T."/>
            <person name="Peeters S.H."/>
            <person name="Heuer A."/>
            <person name="Rast P."/>
            <person name="Oberbeckmann S."/>
            <person name="Bunk B."/>
            <person name="Jeske O."/>
            <person name="Meyerdierks A."/>
            <person name="Storesund J.E."/>
            <person name="Kallscheuer N."/>
            <person name="Luecker S."/>
            <person name="Lage O.M."/>
            <person name="Pohl T."/>
            <person name="Merkel B.J."/>
            <person name="Hornburger P."/>
            <person name="Mueller R.-W."/>
            <person name="Bruemmer F."/>
            <person name="Labrenz M."/>
            <person name="Spormann A.M."/>
            <person name="Op Den Camp H."/>
            <person name="Overmann J."/>
            <person name="Amann R."/>
            <person name="Jetten M.S.M."/>
            <person name="Mascher T."/>
            <person name="Medema M.H."/>
            <person name="Devos D.P."/>
            <person name="Kaster A.-K."/>
            <person name="Ovreas L."/>
            <person name="Rohde M."/>
            <person name="Galperin M.Y."/>
            <person name="Jogler C."/>
        </authorList>
    </citation>
    <scope>NUCLEOTIDE SEQUENCE [LARGE SCALE GENOMIC DNA]</scope>
    <source>
        <strain evidence="8 9">Pla108</strain>
    </source>
</reference>
<dbReference type="InterPro" id="IPR016032">
    <property type="entry name" value="Sig_transdc_resp-reg_C-effctor"/>
</dbReference>
<keyword evidence="4 5" id="KW-0067">ATP-binding</keyword>
<evidence type="ECO:0000256" key="6">
    <source>
        <dbReference type="SAM" id="MobiDB-lite"/>
    </source>
</evidence>
<dbReference type="EMBL" id="SJPR01000001">
    <property type="protein sequence ID" value="TWU00718.1"/>
    <property type="molecule type" value="Genomic_DNA"/>
</dbReference>
<evidence type="ECO:0000256" key="5">
    <source>
        <dbReference type="PROSITE-ProRule" id="PRU10141"/>
    </source>
</evidence>
<dbReference type="EC" id="2.7.11.1" evidence="8"/>
<sequence>MDSDSKKNGVHASRSEPVAPDSMRLLDRFQAGDSQAAPEIFDRYVARLIGLARSRLSQGLKRRIDPEDVVHSAYRSFFVHAAEGDFALEQSGDLWRLLAQITLNKLRKQAERHTAARRDFRRDEGDAKAAFQASAEPAPEEAAALIEQVRLVAERLSADERFVLSAYLRGDSVDMIAKRLAKSPRTVRRALARVRTQTERQLLGSGECCEVSVDETPLEYPIPYSDFRLERLIGAGGMGKVYLATQQSTGEVVAVKALRKVRQTDNRAVKQFLHEAAVVERMDHPGVIRVRGLGRFPTGGYFIVMDLIDGGDLQTLIDTQRLPLTAAVAILERVAEAIVHAHQAGVVHCDLKPANILLGRDQRVVVTDFGFAQIIAGERAPAALGGTLGYLAPELLERRGRPTPAADVYSLGRILERIVDSEQSSLR</sequence>
<evidence type="ECO:0000256" key="2">
    <source>
        <dbReference type="ARBA" id="ARBA00022741"/>
    </source>
</evidence>
<dbReference type="SMART" id="SM00220">
    <property type="entry name" value="S_TKc"/>
    <property type="match status" value="1"/>
</dbReference>
<dbReference type="Pfam" id="PF00069">
    <property type="entry name" value="Pkinase"/>
    <property type="match status" value="1"/>
</dbReference>
<evidence type="ECO:0000259" key="7">
    <source>
        <dbReference type="PROSITE" id="PS50011"/>
    </source>
</evidence>
<keyword evidence="9" id="KW-1185">Reference proteome</keyword>
<protein>
    <submittedName>
        <fullName evidence="8">Serine/threonine-protein kinase PknJ</fullName>
        <ecNumber evidence="8">2.7.11.1</ecNumber>
    </submittedName>
</protein>
<keyword evidence="2 5" id="KW-0547">Nucleotide-binding</keyword>
<proteinExistence type="predicted"/>
<dbReference type="Gene3D" id="1.10.10.10">
    <property type="entry name" value="Winged helix-like DNA-binding domain superfamily/Winged helix DNA-binding domain"/>
    <property type="match status" value="1"/>
</dbReference>
<dbReference type="PROSITE" id="PS50011">
    <property type="entry name" value="PROTEIN_KINASE_DOM"/>
    <property type="match status" value="1"/>
</dbReference>
<dbReference type="SUPFAM" id="SSF88946">
    <property type="entry name" value="Sigma2 domain of RNA polymerase sigma factors"/>
    <property type="match status" value="1"/>
</dbReference>
<evidence type="ECO:0000313" key="8">
    <source>
        <dbReference type="EMBL" id="TWU00718.1"/>
    </source>
</evidence>
<dbReference type="Proteomes" id="UP000317421">
    <property type="component" value="Unassembled WGS sequence"/>
</dbReference>
<dbReference type="Gene3D" id="1.10.510.10">
    <property type="entry name" value="Transferase(Phosphotransferase) domain 1"/>
    <property type="match status" value="1"/>
</dbReference>
<dbReference type="InterPro" id="IPR036388">
    <property type="entry name" value="WH-like_DNA-bd_sf"/>
</dbReference>
<dbReference type="InterPro" id="IPR011009">
    <property type="entry name" value="Kinase-like_dom_sf"/>
</dbReference>
<feature type="domain" description="Protein kinase" evidence="7">
    <location>
        <begin position="227"/>
        <end position="427"/>
    </location>
</feature>
<dbReference type="InterPro" id="IPR053812">
    <property type="entry name" value="HTH_Sigma70_ECF-like"/>
</dbReference>
<dbReference type="InterPro" id="IPR013325">
    <property type="entry name" value="RNA_pol_sigma_r2"/>
</dbReference>
<comment type="caution">
    <text evidence="8">The sequence shown here is derived from an EMBL/GenBank/DDBJ whole genome shotgun (WGS) entry which is preliminary data.</text>
</comment>
<gene>
    <name evidence="8" type="primary">pknJ</name>
    <name evidence="8" type="ORF">Pla108_16700</name>
</gene>
<dbReference type="SUPFAM" id="SSF56112">
    <property type="entry name" value="Protein kinase-like (PK-like)"/>
    <property type="match status" value="1"/>
</dbReference>
<feature type="region of interest" description="Disordered" evidence="6">
    <location>
        <begin position="1"/>
        <end position="21"/>
    </location>
</feature>
<dbReference type="Pfam" id="PF07638">
    <property type="entry name" value="Sigma70_ECF"/>
    <property type="match status" value="1"/>
</dbReference>
<dbReference type="GO" id="GO:0006352">
    <property type="term" value="P:DNA-templated transcription initiation"/>
    <property type="evidence" value="ECO:0007669"/>
    <property type="project" value="InterPro"/>
</dbReference>
<dbReference type="SUPFAM" id="SSF46894">
    <property type="entry name" value="C-terminal effector domain of the bipartite response regulators"/>
    <property type="match status" value="1"/>
</dbReference>
<organism evidence="8 9">
    <name type="scientific">Botrimarina colliarenosi</name>
    <dbReference type="NCBI Taxonomy" id="2528001"/>
    <lineage>
        <taxon>Bacteria</taxon>
        <taxon>Pseudomonadati</taxon>
        <taxon>Planctomycetota</taxon>
        <taxon>Planctomycetia</taxon>
        <taxon>Pirellulales</taxon>
        <taxon>Lacipirellulaceae</taxon>
        <taxon>Botrimarina</taxon>
    </lineage>
</organism>
<name>A0A5C6AMJ1_9BACT</name>
<accession>A0A5C6AMJ1</accession>
<dbReference type="GO" id="GO:0003677">
    <property type="term" value="F:DNA binding"/>
    <property type="evidence" value="ECO:0007669"/>
    <property type="project" value="InterPro"/>
</dbReference>
<dbReference type="InterPro" id="IPR000719">
    <property type="entry name" value="Prot_kinase_dom"/>
</dbReference>
<dbReference type="InterPro" id="IPR017441">
    <property type="entry name" value="Protein_kinase_ATP_BS"/>
</dbReference>
<keyword evidence="3 8" id="KW-0418">Kinase</keyword>
<keyword evidence="1 8" id="KW-0808">Transferase</keyword>
<dbReference type="GO" id="GO:0003700">
    <property type="term" value="F:DNA-binding transcription factor activity"/>
    <property type="evidence" value="ECO:0007669"/>
    <property type="project" value="InterPro"/>
</dbReference>
<dbReference type="PANTHER" id="PTHR43289:SF6">
    <property type="entry name" value="SERINE_THREONINE-PROTEIN KINASE NEKL-3"/>
    <property type="match status" value="1"/>
</dbReference>
<dbReference type="PANTHER" id="PTHR43289">
    <property type="entry name" value="MITOGEN-ACTIVATED PROTEIN KINASE KINASE KINASE 20-RELATED"/>
    <property type="match status" value="1"/>
</dbReference>
<dbReference type="GO" id="GO:0005524">
    <property type="term" value="F:ATP binding"/>
    <property type="evidence" value="ECO:0007669"/>
    <property type="project" value="UniProtKB-UniRule"/>
</dbReference>